<keyword evidence="2" id="KW-1185">Reference proteome</keyword>
<evidence type="ECO:0000313" key="1">
    <source>
        <dbReference type="EMBL" id="CAG8674005.1"/>
    </source>
</evidence>
<organism evidence="1 2">
    <name type="scientific">Funneliformis mosseae</name>
    <name type="common">Endomycorrhizal fungus</name>
    <name type="synonym">Glomus mosseae</name>
    <dbReference type="NCBI Taxonomy" id="27381"/>
    <lineage>
        <taxon>Eukaryota</taxon>
        <taxon>Fungi</taxon>
        <taxon>Fungi incertae sedis</taxon>
        <taxon>Mucoromycota</taxon>
        <taxon>Glomeromycotina</taxon>
        <taxon>Glomeromycetes</taxon>
        <taxon>Glomerales</taxon>
        <taxon>Glomeraceae</taxon>
        <taxon>Funneliformis</taxon>
    </lineage>
</organism>
<name>A0A9N9EEX4_FUNMO</name>
<sequence length="115" mass="13445">MDSTEKVVDTTNPLYQLLEKQATEFELFGQRLKSEIQNSYEFIKLQTSKQIINSHTDQTMTSNEQTNLKPVQIISNHVISTNEELRRKELESMKARIEELETDSIIKSQDIEKQK</sequence>
<dbReference type="Proteomes" id="UP000789375">
    <property type="component" value="Unassembled WGS sequence"/>
</dbReference>
<feature type="non-terminal residue" evidence="1">
    <location>
        <position position="115"/>
    </location>
</feature>
<evidence type="ECO:0000313" key="2">
    <source>
        <dbReference type="Proteomes" id="UP000789375"/>
    </source>
</evidence>
<protein>
    <submittedName>
        <fullName evidence="1">2904_t:CDS:1</fullName>
    </submittedName>
</protein>
<proteinExistence type="predicted"/>
<dbReference type="EMBL" id="CAJVPP010006102">
    <property type="protein sequence ID" value="CAG8674005.1"/>
    <property type="molecule type" value="Genomic_DNA"/>
</dbReference>
<comment type="caution">
    <text evidence="1">The sequence shown here is derived from an EMBL/GenBank/DDBJ whole genome shotgun (WGS) entry which is preliminary data.</text>
</comment>
<gene>
    <name evidence="1" type="ORF">FMOSSE_LOCUS12556</name>
</gene>
<accession>A0A9N9EEX4</accession>
<dbReference type="AlphaFoldDB" id="A0A9N9EEX4"/>
<reference evidence="1" key="1">
    <citation type="submission" date="2021-06" db="EMBL/GenBank/DDBJ databases">
        <authorList>
            <person name="Kallberg Y."/>
            <person name="Tangrot J."/>
            <person name="Rosling A."/>
        </authorList>
    </citation>
    <scope>NUCLEOTIDE SEQUENCE</scope>
    <source>
        <strain evidence="1">87-6 pot B 2015</strain>
    </source>
</reference>